<keyword evidence="1" id="KW-0472">Membrane</keyword>
<evidence type="ECO:0000256" key="1">
    <source>
        <dbReference type="SAM" id="Phobius"/>
    </source>
</evidence>
<feature type="transmembrane region" description="Helical" evidence="1">
    <location>
        <begin position="12"/>
        <end position="31"/>
    </location>
</feature>
<proteinExistence type="predicted"/>
<keyword evidence="1" id="KW-0812">Transmembrane</keyword>
<evidence type="ECO:0000313" key="3">
    <source>
        <dbReference type="Proteomes" id="UP000247807"/>
    </source>
</evidence>
<accession>A0A318R2I9</accession>
<dbReference type="Proteomes" id="UP000247807">
    <property type="component" value="Unassembled WGS sequence"/>
</dbReference>
<organism evidence="2 3">
    <name type="scientific">Prochlorococcus marinus XMU1408</name>
    <dbReference type="NCBI Taxonomy" id="2213228"/>
    <lineage>
        <taxon>Bacteria</taxon>
        <taxon>Bacillati</taxon>
        <taxon>Cyanobacteriota</taxon>
        <taxon>Cyanophyceae</taxon>
        <taxon>Synechococcales</taxon>
        <taxon>Prochlorococcaceae</taxon>
        <taxon>Prochlorococcus</taxon>
    </lineage>
</organism>
<dbReference type="EMBL" id="QJUE01000005">
    <property type="protein sequence ID" value="PYE01120.1"/>
    <property type="molecule type" value="Genomic_DNA"/>
</dbReference>
<keyword evidence="1" id="KW-1133">Transmembrane helix</keyword>
<reference evidence="2 3" key="1">
    <citation type="journal article" date="2018" name="Appl. Environ. Microbiol.">
        <title>Genome rearrangement shapes Prochlorococcus ecological adaptation.</title>
        <authorList>
            <person name="Yan W."/>
            <person name="Wei S."/>
            <person name="Wang Q."/>
            <person name="Xiao X."/>
            <person name="Zeng Q."/>
            <person name="Jiao N."/>
            <person name="Zhang R."/>
        </authorList>
    </citation>
    <scope>NUCLEOTIDE SEQUENCE [LARGE SCALE GENOMIC DNA]</scope>
    <source>
        <strain evidence="2 3">XMU1408</strain>
    </source>
</reference>
<dbReference type="AlphaFoldDB" id="A0A318R2I9"/>
<gene>
    <name evidence="2" type="ORF">DNJ73_06735</name>
</gene>
<name>A0A318R2I9_PROMR</name>
<evidence type="ECO:0000313" key="2">
    <source>
        <dbReference type="EMBL" id="PYE01120.1"/>
    </source>
</evidence>
<protein>
    <submittedName>
        <fullName evidence="2">Uncharacterized protein</fullName>
    </submittedName>
</protein>
<comment type="caution">
    <text evidence="2">The sequence shown here is derived from an EMBL/GenBank/DDBJ whole genome shotgun (WGS) entry which is preliminary data.</text>
</comment>
<dbReference type="RefSeq" id="WP_158466946.1">
    <property type="nucleotide sequence ID" value="NZ_QJUE01000005.1"/>
</dbReference>
<sequence>MNYLFSSISRLGGYFLLKSTIIIFGVIPILGGCHASTTHKLNVTTEFRGIGNVDTRLDVYRNPLLEKCWEISISQEDLNQIKAEGGSIISNKDWKEMIEFLPTHKKKWAKRTYSELSEYRDIYSKAECIGKTYNLRLSDELVKKYIKDIKENE</sequence>